<accession>A0A4D6WVI9</accession>
<sequence length="254" mass="31306">MNNIILNSSVSWKLLPWIKISQKIFILQQKVYKFSRRCNQHKVYQFQDYMINSSDVKLFIIQKTINNINKYYNNYNKKKYKVKDKIKFYIYKNLYNIQKYKKSIKIILEYIKQYLIYVCIKPEWEARFEPIYKLDSNTFNKSFYIYQISDFFSSNSRNILKTYTSFLSINKSTKYLVVSYFIKRIQSLPYIKYYISCWLNYRNMQYSLYLRNTYDVSYPSVFNCLEILVNYIMLNGWQWYLIYTLNFSKKNNSL</sequence>
<keyword evidence="2" id="KW-0934">Plastid</keyword>
<dbReference type="Pfam" id="PF13655">
    <property type="entry name" value="RVT_N"/>
    <property type="match status" value="1"/>
</dbReference>
<feature type="domain" description="Reverse transcriptase N-terminal" evidence="1">
    <location>
        <begin position="12"/>
        <end position="70"/>
    </location>
</feature>
<dbReference type="InterPro" id="IPR025960">
    <property type="entry name" value="RVT_N"/>
</dbReference>
<dbReference type="AlphaFoldDB" id="A0A4D6WVI9"/>
<organism evidence="2">
    <name type="scientific">Hypnea pannosa</name>
    <dbReference type="NCBI Taxonomy" id="105607"/>
    <lineage>
        <taxon>Eukaryota</taxon>
        <taxon>Rhodophyta</taxon>
        <taxon>Florideophyceae</taxon>
        <taxon>Rhodymeniophycidae</taxon>
        <taxon>Gigartinales</taxon>
        <taxon>Hypneaceae</taxon>
        <taxon>Hypnea</taxon>
    </lineage>
</organism>
<geneLocation type="plastid" evidence="2"/>
<name>A0A4D6WVI9_9FLOR</name>
<proteinExistence type="predicted"/>
<protein>
    <recommendedName>
        <fullName evidence="1">Reverse transcriptase N-terminal domain-containing protein</fullName>
    </recommendedName>
</protein>
<dbReference type="EMBL" id="MK814680">
    <property type="protein sequence ID" value="QCI07152.1"/>
    <property type="molecule type" value="Genomic_DNA"/>
</dbReference>
<gene>
    <name evidence="2" type="primary">orf254</name>
</gene>
<reference evidence="2" key="2">
    <citation type="submission" date="2019-04" db="EMBL/GenBank/DDBJ databases">
        <authorList>
            <person name="Pasella M."/>
        </authorList>
    </citation>
    <scope>NUCLEOTIDE SEQUENCE</scope>
    <source>
        <strain evidence="2">HV05551</strain>
    </source>
</reference>
<evidence type="ECO:0000313" key="2">
    <source>
        <dbReference type="EMBL" id="QCI07152.1"/>
    </source>
</evidence>
<evidence type="ECO:0000259" key="1">
    <source>
        <dbReference type="Pfam" id="PF13655"/>
    </source>
</evidence>
<reference evidence="2" key="1">
    <citation type="journal article" date="2019" name="Mol. Phylogenet. Evol.">
        <title>Morphological evolution and classification of the red algal order Ceramiales inferred using plastid phylogenomics.</title>
        <authorList>
            <person name="Diaz-Tapia P."/>
            <person name="Pasella M.M."/>
            <person name="Verbruggen H."/>
            <person name="Maggs C.A."/>
        </authorList>
    </citation>
    <scope>NUCLEOTIDE SEQUENCE</scope>
    <source>
        <strain evidence="2">HV05551</strain>
    </source>
</reference>